<dbReference type="InterPro" id="IPR011765">
    <property type="entry name" value="Pept_M16_N"/>
</dbReference>
<keyword evidence="10" id="KW-0472">Membrane</keyword>
<comment type="function">
    <text evidence="1">Substrate recognition and binding subunit of the essential mitochondrial processing protease (MPP), which cleaves the mitochondrial sequence off newly imported precursors proteins.</text>
</comment>
<dbReference type="InterPro" id="IPR011249">
    <property type="entry name" value="Metalloenz_LuxS/M16"/>
</dbReference>
<keyword evidence="8" id="KW-0809">Transit peptide</keyword>
<protein>
    <recommendedName>
        <fullName evidence="6">Mitochondrial-processing peptidase subunit alpha</fullName>
    </recommendedName>
    <alternativeName>
        <fullName evidence="11">Alpha-MPP</fullName>
    </alternativeName>
    <alternativeName>
        <fullName evidence="12">Inactive zinc metalloprotease alpha</fullName>
    </alternativeName>
</protein>
<dbReference type="SUPFAM" id="SSF63411">
    <property type="entry name" value="LuxS/MPP-like metallohydrolase"/>
    <property type="match status" value="2"/>
</dbReference>
<evidence type="ECO:0000256" key="4">
    <source>
        <dbReference type="ARBA" id="ARBA00007261"/>
    </source>
</evidence>
<evidence type="ECO:0000256" key="5">
    <source>
        <dbReference type="ARBA" id="ARBA00011587"/>
    </source>
</evidence>
<evidence type="ECO:0000256" key="10">
    <source>
        <dbReference type="ARBA" id="ARBA00023136"/>
    </source>
</evidence>
<dbReference type="Pfam" id="PF00675">
    <property type="entry name" value="Peptidase_M16"/>
    <property type="match status" value="1"/>
</dbReference>
<dbReference type="AlphaFoldDB" id="A0A8C4U6D5"/>
<keyword evidence="15" id="KW-1185">Reference proteome</keyword>
<dbReference type="Gene3D" id="3.30.830.10">
    <property type="entry name" value="Metalloenzyme, LuxS/M16 peptidase-like"/>
    <property type="match status" value="2"/>
</dbReference>
<dbReference type="Proteomes" id="UP000694562">
    <property type="component" value="Unplaced"/>
</dbReference>
<name>A0A8C4U6D5_FALTI</name>
<dbReference type="GO" id="GO:0005759">
    <property type="term" value="C:mitochondrial matrix"/>
    <property type="evidence" value="ECO:0007669"/>
    <property type="project" value="UniProtKB-SubCell"/>
</dbReference>
<dbReference type="FunFam" id="3.30.830.10:FF:000014">
    <property type="entry name" value="Mitochondrial-processing peptidase alpha subunit, mitochondrial"/>
    <property type="match status" value="1"/>
</dbReference>
<reference evidence="14" key="2">
    <citation type="submission" date="2025-09" db="UniProtKB">
        <authorList>
            <consortium name="Ensembl"/>
        </authorList>
    </citation>
    <scope>IDENTIFICATION</scope>
</reference>
<comment type="subcellular location">
    <subcellularLocation>
        <location evidence="2">Mitochondrion inner membrane</location>
    </subcellularLocation>
    <subcellularLocation>
        <location evidence="3">Mitochondrion matrix</location>
    </subcellularLocation>
</comment>
<evidence type="ECO:0000256" key="8">
    <source>
        <dbReference type="ARBA" id="ARBA00022946"/>
    </source>
</evidence>
<evidence type="ECO:0000256" key="1">
    <source>
        <dbReference type="ARBA" id="ARBA00002123"/>
    </source>
</evidence>
<evidence type="ECO:0000259" key="13">
    <source>
        <dbReference type="Pfam" id="PF00675"/>
    </source>
</evidence>
<dbReference type="InterPro" id="IPR001431">
    <property type="entry name" value="Pept_M16_Zn_BS"/>
</dbReference>
<comment type="similarity">
    <text evidence="4">Belongs to the peptidase M16 family.</text>
</comment>
<evidence type="ECO:0000256" key="3">
    <source>
        <dbReference type="ARBA" id="ARBA00004305"/>
    </source>
</evidence>
<evidence type="ECO:0000256" key="7">
    <source>
        <dbReference type="ARBA" id="ARBA00022792"/>
    </source>
</evidence>
<feature type="domain" description="Peptidase M16 N-terminal" evidence="13">
    <location>
        <begin position="71"/>
        <end position="216"/>
    </location>
</feature>
<evidence type="ECO:0000256" key="9">
    <source>
        <dbReference type="ARBA" id="ARBA00023128"/>
    </source>
</evidence>
<dbReference type="PANTHER" id="PTHR11851">
    <property type="entry name" value="METALLOPROTEASE"/>
    <property type="match status" value="1"/>
</dbReference>
<accession>A0A8C4U6D5</accession>
<evidence type="ECO:0000313" key="15">
    <source>
        <dbReference type="Proteomes" id="UP000694562"/>
    </source>
</evidence>
<proteinExistence type="inferred from homology"/>
<dbReference type="FunFam" id="3.30.830.10:FF:000010">
    <property type="entry name" value="Mitochondrial-processing peptidase alpha subunit, mitochondrial"/>
    <property type="match status" value="1"/>
</dbReference>
<dbReference type="GO" id="GO:0005743">
    <property type="term" value="C:mitochondrial inner membrane"/>
    <property type="evidence" value="ECO:0007669"/>
    <property type="project" value="UniProtKB-SubCell"/>
</dbReference>
<keyword evidence="9" id="KW-0496">Mitochondrion</keyword>
<evidence type="ECO:0000256" key="2">
    <source>
        <dbReference type="ARBA" id="ARBA00004273"/>
    </source>
</evidence>
<organism evidence="14 15">
    <name type="scientific">Falco tinnunculus</name>
    <name type="common">Common kestrel</name>
    <dbReference type="NCBI Taxonomy" id="100819"/>
    <lineage>
        <taxon>Eukaryota</taxon>
        <taxon>Metazoa</taxon>
        <taxon>Chordata</taxon>
        <taxon>Craniata</taxon>
        <taxon>Vertebrata</taxon>
        <taxon>Euteleostomi</taxon>
        <taxon>Archelosauria</taxon>
        <taxon>Archosauria</taxon>
        <taxon>Dinosauria</taxon>
        <taxon>Saurischia</taxon>
        <taxon>Theropoda</taxon>
        <taxon>Coelurosauria</taxon>
        <taxon>Aves</taxon>
        <taxon>Neognathae</taxon>
        <taxon>Neoaves</taxon>
        <taxon>Telluraves</taxon>
        <taxon>Australaves</taxon>
        <taxon>Falconiformes</taxon>
        <taxon>Falconidae</taxon>
        <taxon>Falco</taxon>
    </lineage>
</organism>
<dbReference type="GO" id="GO:0006627">
    <property type="term" value="P:protein processing involved in protein targeting to mitochondrion"/>
    <property type="evidence" value="ECO:0007669"/>
    <property type="project" value="TreeGrafter"/>
</dbReference>
<sequence length="492" mass="54122">MAVAMAWLRRGAWGPARRCGLAAGRSYSGGGAYPSVSLSCPLPGVPKAVFAAAEGRERFETRVTVLENGLRVASQQKFGQFCTVGLLINSGSRHEAKYLSGISHFLEKLAFSSTAQFGSKDEILLTLEKHGGICDCQASRDTIMYAVSADARGLDTVVNLLADVVLQPRLSDEEIEMTRTAIRFELEDLNMRPDPEPVLTEMIHAAAYRDNTVGLNRMVLAGVGIEHEQLVECAKKYLLGVEPVWGSGQTKDVDRSVAQYTGGIVKVEKDMSDVSLGPTPIPELTHIMIGLESCSFLEEDFIPFAVLNMMMGGGGSFSAGGPGKGMFTRLYLNVLNRHHWMYNATSYHHSYEDTGLLCIHASADPKQVREMVEIITREFILMAGAVGEVELERAKTQLKSMLMMNLESRPVIFEDVGRQVLATNTRKLPHELCALISQVKSTDIKRVVTKMLHKKPAVAALGDLTDLPTYEHIQAALSSKDGRLPRMYRLFR</sequence>
<dbReference type="PROSITE" id="PS00143">
    <property type="entry name" value="INSULINASE"/>
    <property type="match status" value="1"/>
</dbReference>
<dbReference type="GO" id="GO:0004222">
    <property type="term" value="F:metalloendopeptidase activity"/>
    <property type="evidence" value="ECO:0007669"/>
    <property type="project" value="InterPro"/>
</dbReference>
<evidence type="ECO:0000256" key="6">
    <source>
        <dbReference type="ARBA" id="ARBA00016741"/>
    </source>
</evidence>
<evidence type="ECO:0000313" key="14">
    <source>
        <dbReference type="Ensembl" id="ENSFTIP00000007938.1"/>
    </source>
</evidence>
<dbReference type="GO" id="GO:0046872">
    <property type="term" value="F:metal ion binding"/>
    <property type="evidence" value="ECO:0007669"/>
    <property type="project" value="InterPro"/>
</dbReference>
<evidence type="ECO:0000256" key="11">
    <source>
        <dbReference type="ARBA" id="ARBA00030006"/>
    </source>
</evidence>
<dbReference type="PANTHER" id="PTHR11851:SF49">
    <property type="entry name" value="MITOCHONDRIAL-PROCESSING PEPTIDASE SUBUNIT ALPHA"/>
    <property type="match status" value="1"/>
</dbReference>
<evidence type="ECO:0000256" key="12">
    <source>
        <dbReference type="ARBA" id="ARBA00032315"/>
    </source>
</evidence>
<keyword evidence="7" id="KW-0999">Mitochondrion inner membrane</keyword>
<dbReference type="Ensembl" id="ENSFTIT00000008279.1">
    <property type="protein sequence ID" value="ENSFTIP00000007938.1"/>
    <property type="gene ID" value="ENSFTIG00000005354.1"/>
</dbReference>
<reference evidence="14" key="1">
    <citation type="submission" date="2025-08" db="UniProtKB">
        <authorList>
            <consortium name="Ensembl"/>
        </authorList>
    </citation>
    <scope>IDENTIFICATION</scope>
</reference>
<comment type="subunit">
    <text evidence="5">Heterodimer of PMPCA (alpha) and PMPCB (beta) subunits, forming the mitochondrial processing protease (MPP) in which PMPCA is involved in substrate recognition and binding and PMPCB is the catalytic subunit.</text>
</comment>
<dbReference type="InterPro" id="IPR050361">
    <property type="entry name" value="MPP/UQCRC_Complex"/>
</dbReference>